<dbReference type="InterPro" id="IPR006426">
    <property type="entry name" value="Asn_synth_AEB"/>
</dbReference>
<dbReference type="InterPro" id="IPR051786">
    <property type="entry name" value="ASN_synthetase/amidase"/>
</dbReference>
<evidence type="ECO:0000256" key="4">
    <source>
        <dbReference type="ARBA" id="ARBA00022741"/>
    </source>
</evidence>
<dbReference type="PANTHER" id="PTHR43284">
    <property type="entry name" value="ASPARAGINE SYNTHETASE (GLUTAMINE-HYDROLYZING)"/>
    <property type="match status" value="1"/>
</dbReference>
<comment type="catalytic activity">
    <reaction evidence="7">
        <text>L-aspartate + L-glutamine + ATP + H2O = L-asparagine + L-glutamate + AMP + diphosphate + H(+)</text>
        <dbReference type="Rhea" id="RHEA:12228"/>
        <dbReference type="ChEBI" id="CHEBI:15377"/>
        <dbReference type="ChEBI" id="CHEBI:15378"/>
        <dbReference type="ChEBI" id="CHEBI:29985"/>
        <dbReference type="ChEBI" id="CHEBI:29991"/>
        <dbReference type="ChEBI" id="CHEBI:30616"/>
        <dbReference type="ChEBI" id="CHEBI:33019"/>
        <dbReference type="ChEBI" id="CHEBI:58048"/>
        <dbReference type="ChEBI" id="CHEBI:58359"/>
        <dbReference type="ChEBI" id="CHEBI:456215"/>
        <dbReference type="EC" id="6.3.5.4"/>
    </reaction>
</comment>
<sequence>MCGLAGIAGETENMDKLLNKMIKIQEHRGPDGSDTWASWFCDARIGLAHSRLTVRKRAETEIQPYLDEDTGIVIMFDGNIHNYKDIYKQLEDHYPFRSGSMSEVVAKAYHRWGRNLSEHLEGTFSLVVYDRSGKQLFITRDHFGIKPLYFALQKGNFYFASEIKALFAAGVNRQMSPHRWSSYLTYASYGMPYETFWENVYQLPAGHSLFFDGFSLDVWQWYDFKQAVSEIAVPNNEKPAAERLLSLADNAILSNLDTDVPIGINLSGGIDSSFLLGLLNRHCDIPLQIYSYYSGDKLDDEILWTEEMISHTPYRLEQVRMTAEMVKTEARYIARIQDEPFDGIDSLAYARLFRIARKRGTIVLCDGLGLDEVWGEYPHRNHNIQAVSDESICLRSDFKELARSPEAPAPFNTEYENQRYYDLFYGNIPHQLRFHDRVSMAYSTELRKPFLDHKLVEYAFAVPERLKLQNHTDKWLIRKLSSRMLPSDTRLAPERKVAKNQKNWLVNELKEWVDDSVSGLRNGKISHWIDGDHLEKEWKHYKDGTIDCDVMRVWRWLNLHILLNNE</sequence>
<dbReference type="InterPro" id="IPR033738">
    <property type="entry name" value="AsnB_N"/>
</dbReference>
<dbReference type="SUPFAM" id="SSF52402">
    <property type="entry name" value="Adenine nucleotide alpha hydrolases-like"/>
    <property type="match status" value="1"/>
</dbReference>
<dbReference type="Pfam" id="PF13537">
    <property type="entry name" value="GATase_7"/>
    <property type="match status" value="1"/>
</dbReference>
<accession>A0ABT1MKW3</accession>
<evidence type="ECO:0000256" key="3">
    <source>
        <dbReference type="ARBA" id="ARBA00012737"/>
    </source>
</evidence>
<dbReference type="PIRSF" id="PIRSF001589">
    <property type="entry name" value="Asn_synthetase_glu-h"/>
    <property type="match status" value="1"/>
</dbReference>
<evidence type="ECO:0000256" key="7">
    <source>
        <dbReference type="ARBA" id="ARBA00048741"/>
    </source>
</evidence>
<dbReference type="InterPro" id="IPR014729">
    <property type="entry name" value="Rossmann-like_a/b/a_fold"/>
</dbReference>
<dbReference type="InterPro" id="IPR029055">
    <property type="entry name" value="Ntn_hydrolases_N"/>
</dbReference>
<comment type="similarity">
    <text evidence="2">Belongs to the asparagine synthetase family.</text>
</comment>
<keyword evidence="9" id="KW-0436">Ligase</keyword>
<organism evidence="9 10">
    <name type="scientific">Coprobacter tertius</name>
    <dbReference type="NCBI Taxonomy" id="2944915"/>
    <lineage>
        <taxon>Bacteria</taxon>
        <taxon>Pseudomonadati</taxon>
        <taxon>Bacteroidota</taxon>
        <taxon>Bacteroidia</taxon>
        <taxon>Bacteroidales</taxon>
        <taxon>Barnesiellaceae</taxon>
        <taxon>Coprobacter</taxon>
    </lineage>
</organism>
<dbReference type="PROSITE" id="PS51278">
    <property type="entry name" value="GATASE_TYPE_2"/>
    <property type="match status" value="1"/>
</dbReference>
<dbReference type="Gene3D" id="3.60.20.10">
    <property type="entry name" value="Glutamine Phosphoribosylpyrophosphate, subunit 1, domain 1"/>
    <property type="match status" value="1"/>
</dbReference>
<proteinExistence type="inferred from homology"/>
<protein>
    <recommendedName>
        <fullName evidence="3">asparagine synthase (glutamine-hydrolyzing)</fullName>
        <ecNumber evidence="3">6.3.5.4</ecNumber>
    </recommendedName>
</protein>
<dbReference type="InterPro" id="IPR001962">
    <property type="entry name" value="Asn_synthase"/>
</dbReference>
<evidence type="ECO:0000256" key="2">
    <source>
        <dbReference type="ARBA" id="ARBA00005752"/>
    </source>
</evidence>
<evidence type="ECO:0000259" key="8">
    <source>
        <dbReference type="PROSITE" id="PS51278"/>
    </source>
</evidence>
<dbReference type="InterPro" id="IPR017932">
    <property type="entry name" value="GATase_2_dom"/>
</dbReference>
<dbReference type="PANTHER" id="PTHR43284:SF1">
    <property type="entry name" value="ASPARAGINE SYNTHETASE"/>
    <property type="match status" value="1"/>
</dbReference>
<evidence type="ECO:0000313" key="9">
    <source>
        <dbReference type="EMBL" id="MCP9613049.1"/>
    </source>
</evidence>
<feature type="domain" description="Glutamine amidotransferase type-2" evidence="8">
    <location>
        <begin position="2"/>
        <end position="214"/>
    </location>
</feature>
<dbReference type="SUPFAM" id="SSF56235">
    <property type="entry name" value="N-terminal nucleophile aminohydrolases (Ntn hydrolases)"/>
    <property type="match status" value="1"/>
</dbReference>
<keyword evidence="5" id="KW-0067">ATP-binding</keyword>
<gene>
    <name evidence="9" type="primary">asnB</name>
    <name evidence="9" type="ORF">NMU02_13200</name>
</gene>
<dbReference type="Pfam" id="PF00733">
    <property type="entry name" value="Asn_synthase"/>
    <property type="match status" value="1"/>
</dbReference>
<evidence type="ECO:0000256" key="1">
    <source>
        <dbReference type="ARBA" id="ARBA00005187"/>
    </source>
</evidence>
<comment type="caution">
    <text evidence="9">The sequence shown here is derived from an EMBL/GenBank/DDBJ whole genome shotgun (WGS) entry which is preliminary data.</text>
</comment>
<evidence type="ECO:0000256" key="6">
    <source>
        <dbReference type="ARBA" id="ARBA00022962"/>
    </source>
</evidence>
<evidence type="ECO:0000313" key="10">
    <source>
        <dbReference type="Proteomes" id="UP001205603"/>
    </source>
</evidence>
<comment type="pathway">
    <text evidence="1">Amino-acid biosynthesis; L-asparagine biosynthesis; L-asparagine from L-aspartate (L-Gln route): step 1/1.</text>
</comment>
<evidence type="ECO:0000256" key="5">
    <source>
        <dbReference type="ARBA" id="ARBA00022840"/>
    </source>
</evidence>
<dbReference type="CDD" id="cd00712">
    <property type="entry name" value="AsnB"/>
    <property type="match status" value="1"/>
</dbReference>
<dbReference type="GO" id="GO:0004066">
    <property type="term" value="F:asparagine synthase (glutamine-hydrolyzing) activity"/>
    <property type="evidence" value="ECO:0007669"/>
    <property type="project" value="UniProtKB-EC"/>
</dbReference>
<keyword evidence="10" id="KW-1185">Reference proteome</keyword>
<name>A0ABT1MKW3_9BACT</name>
<dbReference type="EMBL" id="JANDHW010000020">
    <property type="protein sequence ID" value="MCP9613049.1"/>
    <property type="molecule type" value="Genomic_DNA"/>
</dbReference>
<dbReference type="EC" id="6.3.5.4" evidence="3"/>
<keyword evidence="4" id="KW-0547">Nucleotide-binding</keyword>
<dbReference type="Proteomes" id="UP001205603">
    <property type="component" value="Unassembled WGS sequence"/>
</dbReference>
<dbReference type="CDD" id="cd01991">
    <property type="entry name" value="Asn_synthase_B_C"/>
    <property type="match status" value="1"/>
</dbReference>
<keyword evidence="6" id="KW-0315">Glutamine amidotransferase</keyword>
<dbReference type="RefSeq" id="WP_255028435.1">
    <property type="nucleotide sequence ID" value="NZ_JANDHW010000020.1"/>
</dbReference>
<dbReference type="Gene3D" id="3.40.50.620">
    <property type="entry name" value="HUPs"/>
    <property type="match status" value="1"/>
</dbReference>
<reference evidence="9 10" key="1">
    <citation type="submission" date="2022-07" db="EMBL/GenBank/DDBJ databases">
        <title>Fecal culturing of patients with breast cancer.</title>
        <authorList>
            <person name="Teng N.M.Y."/>
            <person name="Kiu R."/>
            <person name="Evans R."/>
            <person name="Baker D.J."/>
            <person name="Zenner C."/>
            <person name="Robinson S.D."/>
            <person name="Hall L.J."/>
        </authorList>
    </citation>
    <scope>NUCLEOTIDE SEQUENCE [LARGE SCALE GENOMIC DNA]</scope>
    <source>
        <strain evidence="9 10">LH1063</strain>
    </source>
</reference>
<dbReference type="NCBIfam" id="TIGR01536">
    <property type="entry name" value="asn_synth_AEB"/>
    <property type="match status" value="1"/>
</dbReference>